<proteinExistence type="predicted"/>
<dbReference type="GO" id="GO:0032259">
    <property type="term" value="P:methylation"/>
    <property type="evidence" value="ECO:0007669"/>
    <property type="project" value="UniProtKB-KW"/>
</dbReference>
<organism evidence="2 3">
    <name type="scientific">Oxalobacter paraformigenes</name>
    <dbReference type="NCBI Taxonomy" id="556268"/>
    <lineage>
        <taxon>Bacteria</taxon>
        <taxon>Pseudomonadati</taxon>
        <taxon>Pseudomonadota</taxon>
        <taxon>Betaproteobacteria</taxon>
        <taxon>Burkholderiales</taxon>
        <taxon>Oxalobacteraceae</taxon>
        <taxon>Oxalobacter</taxon>
    </lineage>
</organism>
<protein>
    <submittedName>
        <fullName evidence="2">FkbM family methyltransferase</fullName>
    </submittedName>
</protein>
<name>C3X292_9BURK</name>
<sequence>MSIFNKYSKETRNLLIGFEKEFRDRLISIENGIHTIAEKIDPALSDQIPNNIYRGHPDQAFGPYTYAQHGEDLIFANIFWLLNIENPSYIDIGAHHPINISNTALLYKRGSRGINIEANPNLIGAFYEHRPRDINLNIGISDKPGNLEFYCIDEYSGRNTFDRKTAEKFVLENPEFKIREVKTVEVKTINDIIRQYANGVYPDLLSIDIEGLDYRVLSSADFSKSFPKVICAEITQLNMGENICELLESRDYIPYTCTVGNIIFIHKSVYRPLFSKK</sequence>
<accession>C3X292</accession>
<dbReference type="InterPro" id="IPR006342">
    <property type="entry name" value="FkbM_mtfrase"/>
</dbReference>
<dbReference type="AlphaFoldDB" id="C3X292"/>
<keyword evidence="3" id="KW-1185">Reference proteome</keyword>
<dbReference type="RefSeq" id="WP_005876247.1">
    <property type="nucleotide sequence ID" value="NZ_CABMNL010000001.1"/>
</dbReference>
<gene>
    <name evidence="2" type="ORF">OFAG_00481</name>
</gene>
<dbReference type="EMBL" id="ACDP02000026">
    <property type="protein sequence ID" value="EEO27328.1"/>
    <property type="molecule type" value="Genomic_DNA"/>
</dbReference>
<comment type="caution">
    <text evidence="2">The sequence shown here is derived from an EMBL/GenBank/DDBJ whole genome shotgun (WGS) entry which is preliminary data.</text>
</comment>
<dbReference type="GO" id="GO:0008168">
    <property type="term" value="F:methyltransferase activity"/>
    <property type="evidence" value="ECO:0007669"/>
    <property type="project" value="UniProtKB-KW"/>
</dbReference>
<dbReference type="Pfam" id="PF05050">
    <property type="entry name" value="Methyltransf_21"/>
    <property type="match status" value="1"/>
</dbReference>
<dbReference type="Proteomes" id="UP000003973">
    <property type="component" value="Unassembled WGS sequence"/>
</dbReference>
<evidence type="ECO:0000259" key="1">
    <source>
        <dbReference type="Pfam" id="PF05050"/>
    </source>
</evidence>
<reference evidence="2" key="1">
    <citation type="submission" date="2011-10" db="EMBL/GenBank/DDBJ databases">
        <title>The Genome Sequence of Oxalobacter formigenes HOxBLS.</title>
        <authorList>
            <consortium name="The Broad Institute Genome Sequencing Platform"/>
            <person name="Earl A."/>
            <person name="Ward D."/>
            <person name="Feldgarden M."/>
            <person name="Gevers D."/>
            <person name="Allison M.J."/>
            <person name="Humphrey S."/>
            <person name="Young S.K."/>
            <person name="Zeng Q."/>
            <person name="Gargeya S."/>
            <person name="Fitzgerald M."/>
            <person name="Haas B."/>
            <person name="Abouelleil A."/>
            <person name="Alvarado L."/>
            <person name="Arachchi H.M."/>
            <person name="Berlin A."/>
            <person name="Brown A."/>
            <person name="Chapman S.B."/>
            <person name="Chen Z."/>
            <person name="Dunbar C."/>
            <person name="Freedman E."/>
            <person name="Gearin G."/>
            <person name="Goldberg J."/>
            <person name="Griggs A."/>
            <person name="Gujja S."/>
            <person name="Heiman D."/>
            <person name="Howarth C."/>
            <person name="Larson L."/>
            <person name="Lui A."/>
            <person name="MacDonald P.J.P."/>
            <person name="Montmayeur A."/>
            <person name="Murphy C."/>
            <person name="Neiman D."/>
            <person name="Pearson M."/>
            <person name="Priest M."/>
            <person name="Roberts A."/>
            <person name="Saif S."/>
            <person name="Shea T."/>
            <person name="Shenoy N."/>
            <person name="Sisk P."/>
            <person name="Stolte C."/>
            <person name="Sykes S."/>
            <person name="Wortman J."/>
            <person name="Nusbaum C."/>
            <person name="Birren B."/>
        </authorList>
    </citation>
    <scope>NUCLEOTIDE SEQUENCE [LARGE SCALE GENOMIC DNA]</scope>
    <source>
        <strain evidence="2">HOxBLS</strain>
    </source>
</reference>
<dbReference type="Gene3D" id="3.40.50.150">
    <property type="entry name" value="Vaccinia Virus protein VP39"/>
    <property type="match status" value="1"/>
</dbReference>
<keyword evidence="2" id="KW-0489">Methyltransferase</keyword>
<dbReference type="HOGENOM" id="CLU_049570_2_0_4"/>
<feature type="domain" description="Methyltransferase FkbM" evidence="1">
    <location>
        <begin position="91"/>
        <end position="253"/>
    </location>
</feature>
<dbReference type="InterPro" id="IPR029063">
    <property type="entry name" value="SAM-dependent_MTases_sf"/>
</dbReference>
<evidence type="ECO:0000313" key="3">
    <source>
        <dbReference type="Proteomes" id="UP000003973"/>
    </source>
</evidence>
<dbReference type="eggNOG" id="COG1196">
    <property type="taxonomic scope" value="Bacteria"/>
</dbReference>
<evidence type="ECO:0000313" key="2">
    <source>
        <dbReference type="EMBL" id="EEO27328.1"/>
    </source>
</evidence>
<keyword evidence="2" id="KW-0808">Transferase</keyword>
<dbReference type="NCBIfam" id="TIGR01444">
    <property type="entry name" value="fkbM_fam"/>
    <property type="match status" value="1"/>
</dbReference>
<dbReference type="SUPFAM" id="SSF53335">
    <property type="entry name" value="S-adenosyl-L-methionine-dependent methyltransferases"/>
    <property type="match status" value="1"/>
</dbReference>